<comment type="cofactor">
    <cofactor evidence="1">
        <name>Mg(2+)</name>
        <dbReference type="ChEBI" id="CHEBI:18420"/>
    </cofactor>
</comment>
<gene>
    <name evidence="5" type="ORF">MIM_c32880</name>
</gene>
<dbReference type="HOGENOM" id="CLU_045011_13_2_4"/>
<dbReference type="OrthoDB" id="9800058at2"/>
<dbReference type="GO" id="GO:0016787">
    <property type="term" value="F:hydrolase activity"/>
    <property type="evidence" value="ECO:0007669"/>
    <property type="project" value="UniProtKB-KW"/>
</dbReference>
<dbReference type="InterPro" id="IPR051600">
    <property type="entry name" value="Beta-PGM-like"/>
</dbReference>
<dbReference type="KEGG" id="amim:MIM_c32880"/>
<dbReference type="InterPro" id="IPR041492">
    <property type="entry name" value="HAD_2"/>
</dbReference>
<evidence type="ECO:0000313" key="6">
    <source>
        <dbReference type="Proteomes" id="UP000019095"/>
    </source>
</evidence>
<dbReference type="SUPFAM" id="SSF56784">
    <property type="entry name" value="HAD-like"/>
    <property type="match status" value="1"/>
</dbReference>
<evidence type="ECO:0000256" key="4">
    <source>
        <dbReference type="ARBA" id="ARBA00022842"/>
    </source>
</evidence>
<evidence type="ECO:0000256" key="3">
    <source>
        <dbReference type="ARBA" id="ARBA00022723"/>
    </source>
</evidence>
<dbReference type="eggNOG" id="COG0637">
    <property type="taxonomic scope" value="Bacteria"/>
</dbReference>
<reference evidence="5 6" key="1">
    <citation type="journal article" date="2014" name="Microbiology">
        <title>Unravelling the complete genome sequence of Advenella mimigardefordensis strain DPN7T and novel insights in the catabolism of the xenobiotic polythioester precursor 3,3'-dithiodipropionate.</title>
        <authorList>
            <person name="Wubbeler J.H."/>
            <person name="Hiessl S."/>
            <person name="Schuldes J."/>
            <person name="Thurmer A."/>
            <person name="Daniel R."/>
            <person name="Steinbuchel A."/>
        </authorList>
    </citation>
    <scope>NUCLEOTIDE SEQUENCE [LARGE SCALE GENOMIC DNA]</scope>
    <source>
        <strain evidence="6">DSM 17166 / LMG 22922 / DPN7</strain>
    </source>
</reference>
<sequence length="228" mass="24995">MTPSSLDLIIFDCDGVIVDSELLSTRASAAALAEFGLDLTEQQVASLFLGLTLEDGLQRIRQQYQRELPPAFAARKMQLTEQLFRQELTPVQGLVALLQQLTTPYCVASNSAHQRLRFSFEATGLSRYFAGRIYSAEDVAQGKPAPDLFLHAARQQHAEPQRCLVIDDSTSGVRAAVAAGIPVIGFVGASHAYPALADQLREAGATWVMPDYAAVRKHIEQYNVKEFS</sequence>
<dbReference type="EMBL" id="CP003915">
    <property type="protein sequence ID" value="AHG65350.1"/>
    <property type="molecule type" value="Genomic_DNA"/>
</dbReference>
<keyword evidence="3" id="KW-0479">Metal-binding</keyword>
<dbReference type="InterPro" id="IPR006439">
    <property type="entry name" value="HAD-SF_hydro_IA"/>
</dbReference>
<keyword evidence="6" id="KW-1185">Reference proteome</keyword>
<dbReference type="Pfam" id="PF13419">
    <property type="entry name" value="HAD_2"/>
    <property type="match status" value="1"/>
</dbReference>
<evidence type="ECO:0000256" key="2">
    <source>
        <dbReference type="ARBA" id="ARBA00006171"/>
    </source>
</evidence>
<comment type="similarity">
    <text evidence="2">Belongs to the HAD-like hydrolase superfamily. CbbY/CbbZ/Gph/YieH family.</text>
</comment>
<dbReference type="Proteomes" id="UP000019095">
    <property type="component" value="Chromosome"/>
</dbReference>
<dbReference type="STRING" id="1247726.MIM_c32880"/>
<dbReference type="AlphaFoldDB" id="W0PIN2"/>
<dbReference type="SFLD" id="SFLDG01135">
    <property type="entry name" value="C1.5.6:_HAD__Beta-PGM__Phospha"/>
    <property type="match status" value="1"/>
</dbReference>
<keyword evidence="4" id="KW-0460">Magnesium</keyword>
<dbReference type="CDD" id="cd07526">
    <property type="entry name" value="HAD_BPGM_like"/>
    <property type="match status" value="1"/>
</dbReference>
<dbReference type="PATRIC" id="fig|1247726.3.peg.3635"/>
<dbReference type="Gene3D" id="1.10.150.240">
    <property type="entry name" value="Putative phosphatase, domain 2"/>
    <property type="match status" value="1"/>
</dbReference>
<keyword evidence="5" id="KW-0378">Hydrolase</keyword>
<protein>
    <submittedName>
        <fullName evidence="5">Putative hydrolase, haloacid dehalogenase (HAD) superfamily</fullName>
    </submittedName>
</protein>
<evidence type="ECO:0000313" key="5">
    <source>
        <dbReference type="EMBL" id="AHG65350.1"/>
    </source>
</evidence>
<proteinExistence type="inferred from homology"/>
<accession>W0PIN2</accession>
<dbReference type="SFLD" id="SFLDS00003">
    <property type="entry name" value="Haloacid_Dehalogenase"/>
    <property type="match status" value="1"/>
</dbReference>
<dbReference type="GO" id="GO:0046872">
    <property type="term" value="F:metal ion binding"/>
    <property type="evidence" value="ECO:0007669"/>
    <property type="project" value="UniProtKB-KW"/>
</dbReference>
<dbReference type="InterPro" id="IPR036412">
    <property type="entry name" value="HAD-like_sf"/>
</dbReference>
<dbReference type="RefSeq" id="WP_025374020.1">
    <property type="nucleotide sequence ID" value="NZ_CP003915.1"/>
</dbReference>
<dbReference type="PANTHER" id="PTHR46193">
    <property type="entry name" value="6-PHOSPHOGLUCONATE PHOSPHATASE"/>
    <property type="match status" value="1"/>
</dbReference>
<dbReference type="SFLD" id="SFLDG01129">
    <property type="entry name" value="C1.5:_HAD__Beta-PGM__Phosphata"/>
    <property type="match status" value="1"/>
</dbReference>
<name>W0PIN2_ADVMD</name>
<evidence type="ECO:0000256" key="1">
    <source>
        <dbReference type="ARBA" id="ARBA00001946"/>
    </source>
</evidence>
<dbReference type="InterPro" id="IPR023198">
    <property type="entry name" value="PGP-like_dom2"/>
</dbReference>
<dbReference type="InterPro" id="IPR023214">
    <property type="entry name" value="HAD_sf"/>
</dbReference>
<dbReference type="NCBIfam" id="TIGR01509">
    <property type="entry name" value="HAD-SF-IA-v3"/>
    <property type="match status" value="1"/>
</dbReference>
<organism evidence="5 6">
    <name type="scientific">Advenella mimigardefordensis (strain DSM 17166 / LMG 22922 / DPN7)</name>
    <dbReference type="NCBI Taxonomy" id="1247726"/>
    <lineage>
        <taxon>Bacteria</taxon>
        <taxon>Pseudomonadati</taxon>
        <taxon>Pseudomonadota</taxon>
        <taxon>Betaproteobacteria</taxon>
        <taxon>Burkholderiales</taxon>
        <taxon>Alcaligenaceae</taxon>
    </lineage>
</organism>
<dbReference type="PANTHER" id="PTHR46193:SF10">
    <property type="entry name" value="6-PHOSPHOGLUCONATE PHOSPHATASE"/>
    <property type="match status" value="1"/>
</dbReference>
<dbReference type="Gene3D" id="3.40.50.1000">
    <property type="entry name" value="HAD superfamily/HAD-like"/>
    <property type="match status" value="1"/>
</dbReference>